<dbReference type="InterPro" id="IPR018056">
    <property type="entry name" value="Kringle_CS"/>
</dbReference>
<feature type="disulfide bond" evidence="18">
    <location>
        <begin position="300"/>
        <end position="318"/>
    </location>
</feature>
<feature type="disulfide bond" evidence="18">
    <location>
        <begin position="339"/>
        <end position="357"/>
    </location>
</feature>
<feature type="region of interest" description="Disordered" evidence="20">
    <location>
        <begin position="26"/>
        <end position="47"/>
    </location>
</feature>
<evidence type="ECO:0000256" key="6">
    <source>
        <dbReference type="ARBA" id="ARBA00022692"/>
    </source>
</evidence>
<dbReference type="PROSITE" id="PS50948">
    <property type="entry name" value="PAN"/>
    <property type="match status" value="2"/>
</dbReference>
<evidence type="ECO:0000256" key="17">
    <source>
        <dbReference type="PROSITE-ProRule" id="PRU00121"/>
    </source>
</evidence>
<evidence type="ECO:0000256" key="1">
    <source>
        <dbReference type="ARBA" id="ARBA00004141"/>
    </source>
</evidence>
<dbReference type="Pfam" id="PF00051">
    <property type="entry name" value="Kringle"/>
    <property type="match status" value="3"/>
</dbReference>
<feature type="domain" description="Kringle" evidence="21">
    <location>
        <begin position="1031"/>
        <end position="1111"/>
    </location>
</feature>
<keyword evidence="6 19" id="KW-0812">Transmembrane</keyword>
<feature type="disulfide bond" evidence="18">
    <location>
        <begin position="1161"/>
        <end position="1173"/>
    </location>
</feature>
<dbReference type="PANTHER" id="PTHR22722">
    <property type="entry name" value="LOW-DENSITY LIPOPROTEIN RECEPTOR-RELATED PROTEIN 2-RELATED"/>
    <property type="match status" value="1"/>
</dbReference>
<dbReference type="CDD" id="cd01099">
    <property type="entry name" value="PAN_AP_HGF"/>
    <property type="match status" value="1"/>
</dbReference>
<evidence type="ECO:0000259" key="22">
    <source>
        <dbReference type="PROSITE" id="PS50948"/>
    </source>
</evidence>
<keyword evidence="7" id="KW-0677">Repeat</keyword>
<dbReference type="SUPFAM" id="SSF57424">
    <property type="entry name" value="LDL receptor-like module"/>
    <property type="match status" value="11"/>
</dbReference>
<dbReference type="PROSITE" id="PS01209">
    <property type="entry name" value="LDLRA_1"/>
    <property type="match status" value="5"/>
</dbReference>
<evidence type="ECO:0000256" key="16">
    <source>
        <dbReference type="ARBA" id="ARBA00023303"/>
    </source>
</evidence>
<keyword evidence="15 19" id="KW-0739">Sodium transport</keyword>
<keyword evidence="5 17" id="KW-0420">Kringle</keyword>
<keyword evidence="10 19" id="KW-0406">Ion transport</keyword>
<evidence type="ECO:0000256" key="3">
    <source>
        <dbReference type="ARBA" id="ARBA00022448"/>
    </source>
</evidence>
<name>A0ABM0MN61_SACKO</name>
<feature type="disulfide bond" evidence="18">
    <location>
        <begin position="312"/>
        <end position="327"/>
    </location>
</feature>
<evidence type="ECO:0000256" key="10">
    <source>
        <dbReference type="ARBA" id="ARBA00023065"/>
    </source>
</evidence>
<feature type="disulfide bond" evidence="18">
    <location>
        <begin position="1180"/>
        <end position="1195"/>
    </location>
</feature>
<feature type="disulfide bond" evidence="18">
    <location>
        <begin position="293"/>
        <end position="305"/>
    </location>
</feature>
<dbReference type="SMART" id="SM00192">
    <property type="entry name" value="LDLa"/>
    <property type="match status" value="12"/>
</dbReference>
<dbReference type="Pfam" id="PF00024">
    <property type="entry name" value="PAN_1"/>
    <property type="match status" value="3"/>
</dbReference>
<dbReference type="InterPro" id="IPR038178">
    <property type="entry name" value="Kringle_sf"/>
</dbReference>
<feature type="disulfide bond" evidence="18">
    <location>
        <begin position="861"/>
        <end position="879"/>
    </location>
</feature>
<accession>A0ABM0MN61</accession>
<dbReference type="CDD" id="cd00108">
    <property type="entry name" value="KR"/>
    <property type="match status" value="2"/>
</dbReference>
<keyword evidence="14" id="KW-0325">Glycoprotein</keyword>
<dbReference type="Gene3D" id="2.40.20.10">
    <property type="entry name" value="Plasminogen Kringle 4"/>
    <property type="match status" value="3"/>
</dbReference>
<dbReference type="Gene3D" id="2.60.470.10">
    <property type="entry name" value="Acid-sensing ion channels like domains"/>
    <property type="match status" value="1"/>
</dbReference>
<evidence type="ECO:0000256" key="12">
    <source>
        <dbReference type="ARBA" id="ARBA00023157"/>
    </source>
</evidence>
<dbReference type="InterPro" id="IPR002172">
    <property type="entry name" value="LDrepeatLR_classA_rpt"/>
</dbReference>
<evidence type="ECO:0000256" key="8">
    <source>
        <dbReference type="ARBA" id="ARBA00022989"/>
    </source>
</evidence>
<evidence type="ECO:0000256" key="5">
    <source>
        <dbReference type="ARBA" id="ARBA00022572"/>
    </source>
</evidence>
<dbReference type="InterPro" id="IPR051221">
    <property type="entry name" value="LDLR-related"/>
</dbReference>
<feature type="disulfide bond" evidence="18">
    <location>
        <begin position="275"/>
        <end position="290"/>
    </location>
</feature>
<feature type="disulfide bond" evidence="18">
    <location>
        <begin position="992"/>
        <end position="1010"/>
    </location>
</feature>
<evidence type="ECO:0000313" key="24">
    <source>
        <dbReference type="RefSeq" id="XP_006821452.1"/>
    </source>
</evidence>
<dbReference type="InterPro" id="IPR036055">
    <property type="entry name" value="LDL_receptor-like_sf"/>
</dbReference>
<comment type="similarity">
    <text evidence="19">Belongs to the amiloride-sensitive sodium channel (TC 1.A.6) family.</text>
</comment>
<feature type="disulfide bond" evidence="18">
    <location>
        <begin position="821"/>
        <end position="839"/>
    </location>
</feature>
<gene>
    <name evidence="24" type="primary">LOC102804529</name>
</gene>
<dbReference type="Pfam" id="PF00858">
    <property type="entry name" value="ASC"/>
    <property type="match status" value="3"/>
</dbReference>
<feature type="disulfide bond" evidence="18">
    <location>
        <begin position="1004"/>
        <end position="1019"/>
    </location>
</feature>
<comment type="caution">
    <text evidence="17">Lacks conserved residue(s) required for the propagation of feature annotation.</text>
</comment>
<evidence type="ECO:0000256" key="19">
    <source>
        <dbReference type="RuleBase" id="RU000679"/>
    </source>
</evidence>
<dbReference type="Pfam" id="PF00057">
    <property type="entry name" value="Ldl_recept_a"/>
    <property type="match status" value="9"/>
</dbReference>
<dbReference type="SMART" id="SM00473">
    <property type="entry name" value="PAN_AP"/>
    <property type="match status" value="4"/>
</dbReference>
<dbReference type="PROSITE" id="PS50070">
    <property type="entry name" value="KRINGLE_2"/>
    <property type="match status" value="3"/>
</dbReference>
<dbReference type="InterPro" id="IPR003609">
    <property type="entry name" value="Pan_app"/>
</dbReference>
<reference evidence="24" key="1">
    <citation type="submission" date="2025-08" db="UniProtKB">
        <authorList>
            <consortium name="RefSeq"/>
        </authorList>
    </citation>
    <scope>IDENTIFICATION</scope>
    <source>
        <tissue evidence="24">Testes</tissue>
    </source>
</reference>
<feature type="disulfide bond" evidence="18">
    <location>
        <begin position="1168"/>
        <end position="1186"/>
    </location>
</feature>
<dbReference type="InterPro" id="IPR001873">
    <property type="entry name" value="ENaC"/>
</dbReference>
<evidence type="ECO:0000313" key="23">
    <source>
        <dbReference type="Proteomes" id="UP000694865"/>
    </source>
</evidence>
<sequence>MATGGQPSPWIHMDEFNRERVAIGGENYGEKKSRTMTNGDHGFSENKDAETVTKKPRKSYSALIKQFGLETTAHGIPRIAGAKSLLGRVIWSVCFLVAAGAFIRQFIVLVSLYLDYPSTVSIAVVSQPSLKFPAVTICNTNKLRKSAIGNSEHRELITAVEGTEILPYYVPCLEEDFICSNGITCLKAYLVCDGAKQCPDGSDEDDCIYGQCGVDQFMCKTGSPYGVCIEKLMKCDGRNDCYDHSDEENCACNSVMFECTSGGEYGRCIPEYQVCDGIDHCNGGEDEKYCEECVYGLYTCKNKRCVLESKTCDFNNDCGDWSDEWNCTYAECDNSKFRCPDGTCSSQLNECSTYMGCGENVDSKTCNTYMPCPGTFVRCGDGSCVDKNVGCIDSVSGKMEITFPNSEFLKTASHYLPTTAVQTVTNSTEAECMVSCIDESMFKCRSINYNTSNRTCNLLSDSATTMSGGLVSDTFTSYYEYRTANYPFNKFNVTEGYILGGYNEVKISNIDTESCMETCLRLTIFHCRSVDYWKTRQTCYINIENTWTAEAELVDHPEFNHYQVIAETFPFNHFEQFESFASSYAHNKTLVAETLQDCLYLCLADTKLDCESIDFSMAGTCHLNTYSMKTSNVVLVTDMQYIHSEIKIAFPRDHFHKTVSRALTSYNDEVIRGVYLDQCLRHCLDGAAFVCHSADFAFPSGNCYMSTETPDTTDTGLGVYQKTNYYQSKTAVCLEDDFPCDHGWQCIKSWLVCDGTRNCPDGSDEKYCEEDCRTDEFKCDNGGSRGITCIPKENVCDGFRECYKGQDETRTQCVTCRGFMCGDSSCIPISKVCDYFADCVDGTDELGCDHPTCEVDTEHECLNGMCISIDSVCDRKNDCTDWSDEWNCEYRGECYMLANAYDYRGVVNVTINGKTCQRWTSQDPHEHTRTPDIYRNSGIGDHNYCRNPDNEASVWCFTTDPDSRWEYCDAGTRQLTCGDVKNICEDGTEFTCLNLRCVKKRFMCDGRNHCGDWSDEWECDYRGECYMNAIGADYRGTVNTTTDGIPCQAWSEQTPHEHNYSPDQVKGHGLGDHNHCRNPGQAFGQNSPWCYTVDPMVHWQLCDVGLPRDSCSISETCSDSEFTCSNGQCISKFNRCDRSQHCVDGSDEENCEYYLDEEGRCPSFAFTCKDGTCISPYYRCNVRTDCPDGSDEVDCIAEDIGIGCYRGRGVSYRGLAKTTQTGLPCIDWKYSKSKFTPHKMLSAGLEATYCRNPSTSSSMVRPWCYHVDDSADKRGWDFCNITECHEVIGVTRTSELPDNWSRQFEDLLSDDFYNLIYQFENSYYRDPGFDRVKSEVPPDWYGFMTFSSTPDFSDLQGLIKLSQNETLELGHQPEDFILQCTFDQKACHYSDFYKFANKVYGNCYTFNRAFNESQTRDSKRAGANNGLKLTLFTEQSEYISLFGQDSGVRVSIHRPDTQPFPEDDGITVRPGSVTSVSIKEGLIERLPPKWDNCSDEESGDFDPSLEWKYTKSSCEHNCVLRNMLSRCGCVDTFNDDGPRCMVLDREQVPHGTKRRYHSRLGHLSVILKNLVRLEVYFEELNLEKITAKPAYHVENLIGDIGGSLGLYIGLSLITVVEFLELLCDIVRFCFR</sequence>
<evidence type="ECO:0000256" key="7">
    <source>
        <dbReference type="ARBA" id="ARBA00022737"/>
    </source>
</evidence>
<dbReference type="InterPro" id="IPR023415">
    <property type="entry name" value="LDLR_class-A_CS"/>
</dbReference>
<feature type="disulfide bond" evidence="18">
    <location>
        <begin position="833"/>
        <end position="848"/>
    </location>
</feature>
<evidence type="ECO:0000256" key="11">
    <source>
        <dbReference type="ARBA" id="ARBA00023136"/>
    </source>
</evidence>
<keyword evidence="16 19" id="KW-0407">Ion channel</keyword>
<keyword evidence="11" id="KW-0472">Membrane</keyword>
<feature type="disulfide bond" evidence="17">
    <location>
        <begin position="945"/>
        <end position="968"/>
    </location>
</feature>
<protein>
    <submittedName>
        <fullName evidence="24">Uncharacterized protein LOC102804529</fullName>
    </submittedName>
</protein>
<dbReference type="SUPFAM" id="SSF57440">
    <property type="entry name" value="Kringle-like"/>
    <property type="match status" value="3"/>
</dbReference>
<keyword evidence="12 17" id="KW-1015">Disulfide bond</keyword>
<feature type="disulfide bond" evidence="18">
    <location>
        <begin position="235"/>
        <end position="250"/>
    </location>
</feature>
<evidence type="ECO:0000256" key="13">
    <source>
        <dbReference type="ARBA" id="ARBA00023170"/>
    </source>
</evidence>
<evidence type="ECO:0000256" key="15">
    <source>
        <dbReference type="ARBA" id="ARBA00023201"/>
    </source>
</evidence>
<evidence type="ECO:0000256" key="14">
    <source>
        <dbReference type="ARBA" id="ARBA00023180"/>
    </source>
</evidence>
<feature type="disulfide bond" evidence="18">
    <location>
        <begin position="1117"/>
        <end position="1129"/>
    </location>
</feature>
<dbReference type="InterPro" id="IPR013806">
    <property type="entry name" value="Kringle-like"/>
</dbReference>
<feature type="disulfide bond" evidence="18">
    <location>
        <begin position="351"/>
        <end position="366"/>
    </location>
</feature>
<dbReference type="PRINTS" id="PR00261">
    <property type="entry name" value="LDLRECEPTOR"/>
</dbReference>
<dbReference type="Proteomes" id="UP000694865">
    <property type="component" value="Unplaced"/>
</dbReference>
<feature type="domain" description="Apple" evidence="22">
    <location>
        <begin position="650"/>
        <end position="730"/>
    </location>
</feature>
<dbReference type="PROSITE" id="PS00021">
    <property type="entry name" value="KRINGLE_1"/>
    <property type="match status" value="1"/>
</dbReference>
<dbReference type="Gene3D" id="4.10.400.10">
    <property type="entry name" value="Low-density Lipoprotein Receptor"/>
    <property type="match status" value="11"/>
</dbReference>
<keyword evidence="3 19" id="KW-0813">Transport</keyword>
<dbReference type="PRINTS" id="PR00018">
    <property type="entry name" value="KRINGLE"/>
</dbReference>
<feature type="disulfide bond" evidence="18">
    <location>
        <begin position="873"/>
        <end position="888"/>
    </location>
</feature>
<evidence type="ECO:0000256" key="20">
    <source>
        <dbReference type="SAM" id="MobiDB-lite"/>
    </source>
</evidence>
<feature type="domain" description="Kringle" evidence="21">
    <location>
        <begin position="893"/>
        <end position="977"/>
    </location>
</feature>
<keyword evidence="13" id="KW-0675">Receptor</keyword>
<comment type="subcellular location">
    <subcellularLocation>
        <location evidence="1">Membrane</location>
        <topology evidence="1">Multi-pass membrane protein</topology>
    </subcellularLocation>
    <subcellularLocation>
        <location evidence="2">Membrane</location>
        <topology evidence="2">Single-pass membrane protein</topology>
    </subcellularLocation>
</comment>
<evidence type="ECO:0000259" key="21">
    <source>
        <dbReference type="PROSITE" id="PS50070"/>
    </source>
</evidence>
<feature type="domain" description="Kringle" evidence="21">
    <location>
        <begin position="1203"/>
        <end position="1284"/>
    </location>
</feature>
<feature type="disulfide bond" evidence="18">
    <location>
        <begin position="753"/>
        <end position="768"/>
    </location>
</feature>
<keyword evidence="9" id="KW-0915">Sodium</keyword>
<dbReference type="PANTHER" id="PTHR22722:SF15">
    <property type="entry name" value="LOW-DENSITY LIPOPROTEIN RECEPTOR-RELATED"/>
    <property type="match status" value="1"/>
</dbReference>
<dbReference type="CDD" id="cd00112">
    <property type="entry name" value="LDLa"/>
    <property type="match status" value="11"/>
</dbReference>
<keyword evidence="8" id="KW-1133">Transmembrane helix</keyword>
<feature type="disulfide bond" evidence="18">
    <location>
        <begin position="192"/>
        <end position="207"/>
    </location>
</feature>
<proteinExistence type="inferred from homology"/>
<keyword evidence="23" id="KW-1185">Reference proteome</keyword>
<feature type="disulfide bond" evidence="18">
    <location>
        <begin position="332"/>
        <end position="344"/>
    </location>
</feature>
<feature type="disulfide bond" evidence="17">
    <location>
        <begin position="1225"/>
        <end position="1264"/>
    </location>
</feature>
<feature type="disulfide bond" evidence="18">
    <location>
        <begin position="1124"/>
        <end position="1142"/>
    </location>
</feature>
<evidence type="ECO:0000256" key="2">
    <source>
        <dbReference type="ARBA" id="ARBA00004167"/>
    </source>
</evidence>
<dbReference type="SUPFAM" id="SSF57414">
    <property type="entry name" value="Hairpin loop containing domain-like"/>
    <property type="match status" value="4"/>
</dbReference>
<feature type="domain" description="Apple" evidence="22">
    <location>
        <begin position="391"/>
        <end position="483"/>
    </location>
</feature>
<evidence type="ECO:0000256" key="18">
    <source>
        <dbReference type="PROSITE-ProRule" id="PRU00124"/>
    </source>
</evidence>
<dbReference type="InterPro" id="IPR000001">
    <property type="entry name" value="Kringle"/>
</dbReference>
<evidence type="ECO:0000256" key="9">
    <source>
        <dbReference type="ARBA" id="ARBA00023053"/>
    </source>
</evidence>
<dbReference type="RefSeq" id="XP_006821452.1">
    <property type="nucleotide sequence ID" value="XM_006821389.1"/>
</dbReference>
<evidence type="ECO:0000256" key="4">
    <source>
        <dbReference type="ARBA" id="ARBA00022461"/>
    </source>
</evidence>
<dbReference type="Gene3D" id="3.50.4.10">
    <property type="entry name" value="Hepatocyte Growth Factor"/>
    <property type="match status" value="4"/>
</dbReference>
<dbReference type="SMART" id="SM00130">
    <property type="entry name" value="KR"/>
    <property type="match status" value="3"/>
</dbReference>
<dbReference type="PROSITE" id="PS50068">
    <property type="entry name" value="LDLRA_2"/>
    <property type="match status" value="12"/>
</dbReference>
<feature type="disulfide bond" evidence="18">
    <location>
        <begin position="1136"/>
        <end position="1151"/>
    </location>
</feature>
<dbReference type="GeneID" id="102804529"/>
<organism evidence="23 24">
    <name type="scientific">Saccoglossus kowalevskii</name>
    <name type="common">Acorn worm</name>
    <dbReference type="NCBI Taxonomy" id="10224"/>
    <lineage>
        <taxon>Eukaryota</taxon>
        <taxon>Metazoa</taxon>
        <taxon>Hemichordata</taxon>
        <taxon>Enteropneusta</taxon>
        <taxon>Harrimaniidae</taxon>
        <taxon>Saccoglossus</taxon>
    </lineage>
</organism>
<keyword evidence="4 19" id="KW-0894">Sodium channel</keyword>